<dbReference type="PROSITE" id="PS50801">
    <property type="entry name" value="STAS"/>
    <property type="match status" value="1"/>
</dbReference>
<organism evidence="2 3">
    <name type="scientific">Streptomyces dangxiongensis</name>
    <dbReference type="NCBI Taxonomy" id="1442032"/>
    <lineage>
        <taxon>Bacteria</taxon>
        <taxon>Bacillati</taxon>
        <taxon>Actinomycetota</taxon>
        <taxon>Actinomycetes</taxon>
        <taxon>Kitasatosporales</taxon>
        <taxon>Streptomycetaceae</taxon>
        <taxon>Streptomyces</taxon>
    </lineage>
</organism>
<evidence type="ECO:0000313" key="3">
    <source>
        <dbReference type="Proteomes" id="UP000268329"/>
    </source>
</evidence>
<dbReference type="GO" id="GO:0043856">
    <property type="term" value="F:anti-sigma factor antagonist activity"/>
    <property type="evidence" value="ECO:0007669"/>
    <property type="project" value="TreeGrafter"/>
</dbReference>
<evidence type="ECO:0000313" key="2">
    <source>
        <dbReference type="EMBL" id="AYN43079.1"/>
    </source>
</evidence>
<dbReference type="PANTHER" id="PTHR33495:SF2">
    <property type="entry name" value="ANTI-SIGMA FACTOR ANTAGONIST TM_1081-RELATED"/>
    <property type="match status" value="1"/>
</dbReference>
<dbReference type="AlphaFoldDB" id="A0A3G2JQ96"/>
<reference evidence="2 3" key="1">
    <citation type="submission" date="2018-10" db="EMBL/GenBank/DDBJ databases">
        <title>The genome of Streptomyces dangxiongensis Z022.</title>
        <authorList>
            <person name="Zhang B."/>
        </authorList>
    </citation>
    <scope>NUCLEOTIDE SEQUENCE [LARGE SCALE GENOMIC DNA]</scope>
    <source>
        <strain evidence="2 3">Z022</strain>
    </source>
</reference>
<evidence type="ECO:0000259" key="1">
    <source>
        <dbReference type="PROSITE" id="PS50801"/>
    </source>
</evidence>
<gene>
    <name evidence="2" type="ORF">D9753_34075</name>
</gene>
<dbReference type="SUPFAM" id="SSF52091">
    <property type="entry name" value="SpoIIaa-like"/>
    <property type="match status" value="1"/>
</dbReference>
<sequence length="133" mass="14069">MTSRPDVRPVAWIPDSGHRTGRGGGTLLHIIESQGDRTRAELPEDVDLYTASSLRTAVGGLIDAGCRHLVLDASRTLHMDSTGVSALVSWYQRLDAVGGSLGITGLDDGLLRMFTILGLDTVMSLTPGKAPSV</sequence>
<accession>A0A3G2JQ96</accession>
<dbReference type="PANTHER" id="PTHR33495">
    <property type="entry name" value="ANTI-SIGMA FACTOR ANTAGONIST TM_1081-RELATED-RELATED"/>
    <property type="match status" value="1"/>
</dbReference>
<dbReference type="Proteomes" id="UP000268329">
    <property type="component" value="Chromosome"/>
</dbReference>
<proteinExistence type="predicted"/>
<dbReference type="Gene3D" id="3.30.750.24">
    <property type="entry name" value="STAS domain"/>
    <property type="match status" value="1"/>
</dbReference>
<name>A0A3G2JQ96_9ACTN</name>
<dbReference type="InterPro" id="IPR036513">
    <property type="entry name" value="STAS_dom_sf"/>
</dbReference>
<dbReference type="OrthoDB" id="4246910at2"/>
<feature type="domain" description="STAS" evidence="1">
    <location>
        <begin position="45"/>
        <end position="133"/>
    </location>
</feature>
<dbReference type="EMBL" id="CP033073">
    <property type="protein sequence ID" value="AYN43079.1"/>
    <property type="molecule type" value="Genomic_DNA"/>
</dbReference>
<dbReference type="CDD" id="cd07043">
    <property type="entry name" value="STAS_anti-anti-sigma_factors"/>
    <property type="match status" value="1"/>
</dbReference>
<keyword evidence="3" id="KW-1185">Reference proteome</keyword>
<dbReference type="InterPro" id="IPR058548">
    <property type="entry name" value="MlaB-like_STAS"/>
</dbReference>
<protein>
    <submittedName>
        <fullName evidence="2">Anti-sigma factor antagonist</fullName>
    </submittedName>
</protein>
<dbReference type="KEGG" id="sdd:D9753_34075"/>
<dbReference type="InterPro" id="IPR002645">
    <property type="entry name" value="STAS_dom"/>
</dbReference>
<dbReference type="Pfam" id="PF13466">
    <property type="entry name" value="STAS_2"/>
    <property type="match status" value="1"/>
</dbReference>